<evidence type="ECO:0000313" key="2">
    <source>
        <dbReference type="Proteomes" id="UP000265955"/>
    </source>
</evidence>
<comment type="caution">
    <text evidence="1">The sequence shown here is derived from an EMBL/GenBank/DDBJ whole genome shotgun (WGS) entry which is preliminary data.</text>
</comment>
<dbReference type="AlphaFoldDB" id="A0A3A3FHB8"/>
<dbReference type="OrthoDB" id="8783949at2"/>
<proteinExistence type="predicted"/>
<organism evidence="1 2">
    <name type="scientific">Noviherbaspirillum saxi</name>
    <dbReference type="NCBI Taxonomy" id="2320863"/>
    <lineage>
        <taxon>Bacteria</taxon>
        <taxon>Pseudomonadati</taxon>
        <taxon>Pseudomonadota</taxon>
        <taxon>Betaproteobacteria</taxon>
        <taxon>Burkholderiales</taxon>
        <taxon>Oxalobacteraceae</taxon>
        <taxon>Noviherbaspirillum</taxon>
    </lineage>
</organism>
<evidence type="ECO:0000313" key="1">
    <source>
        <dbReference type="EMBL" id="RJF91788.1"/>
    </source>
</evidence>
<sequence length="75" mass="8103">MQPLSVILDACGNALKRSSNENTAWHADYCAVVDPASVLEMAIIIKSLIDYIESNDGKNIVTGSVRVRIGNKLEA</sequence>
<reference evidence="2" key="1">
    <citation type="submission" date="2018-09" db="EMBL/GenBank/DDBJ databases">
        <authorList>
            <person name="Zhu H."/>
        </authorList>
    </citation>
    <scope>NUCLEOTIDE SEQUENCE [LARGE SCALE GENOMIC DNA]</scope>
    <source>
        <strain evidence="2">K1R23-30</strain>
    </source>
</reference>
<protein>
    <submittedName>
        <fullName evidence="1">Uncharacterized protein</fullName>
    </submittedName>
</protein>
<dbReference type="EMBL" id="QYUO01000003">
    <property type="protein sequence ID" value="RJF91788.1"/>
    <property type="molecule type" value="Genomic_DNA"/>
</dbReference>
<dbReference type="Proteomes" id="UP000265955">
    <property type="component" value="Unassembled WGS sequence"/>
</dbReference>
<name>A0A3A3FHB8_9BURK</name>
<dbReference type="RefSeq" id="WP_119771686.1">
    <property type="nucleotide sequence ID" value="NZ_QYUO01000003.1"/>
</dbReference>
<keyword evidence="2" id="KW-1185">Reference proteome</keyword>
<gene>
    <name evidence="1" type="ORF">D3871_24165</name>
</gene>
<accession>A0A3A3FHB8</accession>